<evidence type="ECO:0008006" key="3">
    <source>
        <dbReference type="Google" id="ProtNLM"/>
    </source>
</evidence>
<reference evidence="1 2" key="1">
    <citation type="submission" date="2019-11" db="EMBL/GenBank/DDBJ databases">
        <title>Genome sequences of 17 halophilic strains isolated from different environments.</title>
        <authorList>
            <person name="Furrow R.E."/>
        </authorList>
    </citation>
    <scope>NUCLEOTIDE SEQUENCE [LARGE SCALE GENOMIC DNA]</scope>
    <source>
        <strain evidence="1 2">22511_23_Filter</strain>
    </source>
</reference>
<protein>
    <recommendedName>
        <fullName evidence="3">Acyltransferase</fullName>
    </recommendedName>
</protein>
<dbReference type="InterPro" id="IPR051159">
    <property type="entry name" value="Hexapeptide_acetyltransf"/>
</dbReference>
<comment type="caution">
    <text evidence="1">The sequence shown here is derived from an EMBL/GenBank/DDBJ whole genome shotgun (WGS) entry which is preliminary data.</text>
</comment>
<evidence type="ECO:0000313" key="1">
    <source>
        <dbReference type="EMBL" id="MYL20116.1"/>
    </source>
</evidence>
<gene>
    <name evidence="1" type="ORF">GLW04_09485</name>
</gene>
<dbReference type="Gene3D" id="2.160.10.10">
    <property type="entry name" value="Hexapeptide repeat proteins"/>
    <property type="match status" value="1"/>
</dbReference>
<accession>A0A845DRU7</accession>
<dbReference type="InterPro" id="IPR011004">
    <property type="entry name" value="Trimer_LpxA-like_sf"/>
</dbReference>
<evidence type="ECO:0000313" key="2">
    <source>
        <dbReference type="Proteomes" id="UP000460949"/>
    </source>
</evidence>
<dbReference type="PANTHER" id="PTHR23416">
    <property type="entry name" value="SIALIC ACID SYNTHASE-RELATED"/>
    <property type="match status" value="1"/>
</dbReference>
<dbReference type="Proteomes" id="UP000460949">
    <property type="component" value="Unassembled WGS sequence"/>
</dbReference>
<name>A0A845DRU7_9BACI</name>
<dbReference type="SUPFAM" id="SSF51161">
    <property type="entry name" value="Trimeric LpxA-like enzymes"/>
    <property type="match status" value="1"/>
</dbReference>
<dbReference type="RefSeq" id="WP_160836538.1">
    <property type="nucleotide sequence ID" value="NZ_WMET01000002.1"/>
</dbReference>
<dbReference type="CDD" id="cd04647">
    <property type="entry name" value="LbH_MAT_like"/>
    <property type="match status" value="1"/>
</dbReference>
<proteinExistence type="predicted"/>
<organism evidence="1 2">
    <name type="scientific">Halobacillus litoralis</name>
    <dbReference type="NCBI Taxonomy" id="45668"/>
    <lineage>
        <taxon>Bacteria</taxon>
        <taxon>Bacillati</taxon>
        <taxon>Bacillota</taxon>
        <taxon>Bacilli</taxon>
        <taxon>Bacillales</taxon>
        <taxon>Bacillaceae</taxon>
        <taxon>Halobacillus</taxon>
    </lineage>
</organism>
<dbReference type="EMBL" id="WMET01000002">
    <property type="protein sequence ID" value="MYL20116.1"/>
    <property type="molecule type" value="Genomic_DNA"/>
</dbReference>
<sequence>MELQETIKNLTTDVTGKNNMLELPPSVKLHKVSLTINGTGNTIEIGEHTFLRNLFIEVKGNNNRIKIGNKCKVQGHLLSKGHKQTIKIGSKTTFQHNCYLLASENKNIVIGRDCMLSNSIDVRTTDAHSVIDAETGERKNMAKDVHIGHHVWISAGSLISKGAKVPDNCIIGGRSVVTKEFTEMNCTIAGAPAKIVKTGIDWDRKRL</sequence>
<dbReference type="AlphaFoldDB" id="A0A845DRU7"/>